<evidence type="ECO:0000313" key="3">
    <source>
        <dbReference type="EMBL" id="SHK08691.1"/>
    </source>
</evidence>
<sequence length="311" mass="33259">MQRRMTRRHIPFRVYPILALGLLSFSASPILVRWAGEEASGLAIAVWRTLLAIVMLAPFALPKLRANRLSKREAGLTVLAGLFLGLHFVVWILSLFYTSVASASVLVCLSPVFLAALGFWLLGERLALPVVAAIGLAVVGAALIGWGDQAGQESGAQPLLGNALALGGALLVSLYLLIGRVVRQRTSWLAYVFPLYLAAALTALVPALLLEVPLWGYSLRFYALCGLMALGPQILGHGSFNYSVKYIPAAWLGLLSLLEPVGASLLAYLLFDEVPPGLSVVGMVLVLVAVAFAVQYEQWAAKRHLTASSTA</sequence>
<feature type="transmembrane region" description="Helical" evidence="1">
    <location>
        <begin position="12"/>
        <end position="35"/>
    </location>
</feature>
<feature type="transmembrane region" description="Helical" evidence="1">
    <location>
        <begin position="221"/>
        <end position="242"/>
    </location>
</feature>
<dbReference type="STRING" id="633813.SAMN04488087_0228"/>
<evidence type="ECO:0000259" key="2">
    <source>
        <dbReference type="Pfam" id="PF00892"/>
    </source>
</evidence>
<evidence type="ECO:0000256" key="1">
    <source>
        <dbReference type="SAM" id="Phobius"/>
    </source>
</evidence>
<proteinExistence type="predicted"/>
<feature type="transmembrane region" description="Helical" evidence="1">
    <location>
        <begin position="103"/>
        <end position="122"/>
    </location>
</feature>
<feature type="transmembrane region" description="Helical" evidence="1">
    <location>
        <begin position="249"/>
        <end position="271"/>
    </location>
</feature>
<keyword evidence="4" id="KW-1185">Reference proteome</keyword>
<dbReference type="InterPro" id="IPR037185">
    <property type="entry name" value="EmrE-like"/>
</dbReference>
<keyword evidence="1" id="KW-0812">Transmembrane</keyword>
<dbReference type="InterPro" id="IPR000620">
    <property type="entry name" value="EamA_dom"/>
</dbReference>
<feature type="transmembrane region" description="Helical" evidence="1">
    <location>
        <begin position="127"/>
        <end position="147"/>
    </location>
</feature>
<dbReference type="SUPFAM" id="SSF103481">
    <property type="entry name" value="Multidrug resistance efflux transporter EmrE"/>
    <property type="match status" value="2"/>
</dbReference>
<protein>
    <submittedName>
        <fullName evidence="3">EamA domain-containing membrane protein RarD</fullName>
    </submittedName>
</protein>
<feature type="transmembrane region" description="Helical" evidence="1">
    <location>
        <begin position="159"/>
        <end position="178"/>
    </location>
</feature>
<dbReference type="PANTHER" id="PTHR22911">
    <property type="entry name" value="ACYL-MALONYL CONDENSING ENZYME-RELATED"/>
    <property type="match status" value="1"/>
</dbReference>
<feature type="transmembrane region" description="Helical" evidence="1">
    <location>
        <begin position="74"/>
        <end position="97"/>
    </location>
</feature>
<evidence type="ECO:0000313" key="4">
    <source>
        <dbReference type="Proteomes" id="UP000185812"/>
    </source>
</evidence>
<accession>A0A1M6PL97</accession>
<name>A0A1M6PL97_9BACT</name>
<feature type="domain" description="EamA" evidence="2">
    <location>
        <begin position="160"/>
        <end position="293"/>
    </location>
</feature>
<feature type="transmembrane region" description="Helical" evidence="1">
    <location>
        <begin position="277"/>
        <end position="296"/>
    </location>
</feature>
<dbReference type="AlphaFoldDB" id="A0A1M6PL97"/>
<feature type="transmembrane region" description="Helical" evidence="1">
    <location>
        <begin position="190"/>
        <end position="209"/>
    </location>
</feature>
<dbReference type="PANTHER" id="PTHR22911:SF76">
    <property type="entry name" value="EAMA DOMAIN-CONTAINING PROTEIN"/>
    <property type="match status" value="1"/>
</dbReference>
<feature type="transmembrane region" description="Helical" evidence="1">
    <location>
        <begin position="41"/>
        <end position="62"/>
    </location>
</feature>
<dbReference type="EMBL" id="FRAU01000001">
    <property type="protein sequence ID" value="SHK08691.1"/>
    <property type="molecule type" value="Genomic_DNA"/>
</dbReference>
<reference evidence="4" key="1">
    <citation type="submission" date="2016-11" db="EMBL/GenBank/DDBJ databases">
        <authorList>
            <person name="Varghese N."/>
            <person name="Submissions S."/>
        </authorList>
    </citation>
    <scope>NUCLEOTIDE SEQUENCE [LARGE SCALE GENOMIC DNA]</scope>
    <source>
        <strain evidence="4">DSM 22212</strain>
    </source>
</reference>
<feature type="domain" description="EamA" evidence="2">
    <location>
        <begin position="18"/>
        <end position="145"/>
    </location>
</feature>
<dbReference type="Pfam" id="PF00892">
    <property type="entry name" value="EamA"/>
    <property type="match status" value="2"/>
</dbReference>
<keyword evidence="1" id="KW-1133">Transmembrane helix</keyword>
<keyword evidence="1" id="KW-0472">Membrane</keyword>
<organism evidence="3 4">
    <name type="scientific">Rhodothermus profundi</name>
    <dbReference type="NCBI Taxonomy" id="633813"/>
    <lineage>
        <taxon>Bacteria</taxon>
        <taxon>Pseudomonadati</taxon>
        <taxon>Rhodothermota</taxon>
        <taxon>Rhodothermia</taxon>
        <taxon>Rhodothermales</taxon>
        <taxon>Rhodothermaceae</taxon>
        <taxon>Rhodothermus</taxon>
    </lineage>
</organism>
<gene>
    <name evidence="3" type="ORF">SAMN04488087_0228</name>
</gene>
<dbReference type="Proteomes" id="UP000185812">
    <property type="component" value="Unassembled WGS sequence"/>
</dbReference>
<dbReference type="GO" id="GO:0016020">
    <property type="term" value="C:membrane"/>
    <property type="evidence" value="ECO:0007669"/>
    <property type="project" value="InterPro"/>
</dbReference>